<dbReference type="KEGG" id="rop:ROP_pROB01-02510"/>
<evidence type="ECO:0000313" key="3">
    <source>
        <dbReference type="Proteomes" id="UP000002212"/>
    </source>
</evidence>
<dbReference type="AlphaFoldDB" id="C1BD06"/>
<evidence type="ECO:0000256" key="1">
    <source>
        <dbReference type="SAM" id="MobiDB-lite"/>
    </source>
</evidence>
<name>C1BD06_RHOOB</name>
<protein>
    <submittedName>
        <fullName evidence="2">Uncharacterized protein</fullName>
    </submittedName>
</protein>
<sequence length="63" mass="6877">MICGSSPSYRIPAPRRGGDPLGQGRSRGTDDIDRHRTHLRPNPKFLVCMGVDVDSGFSGSTYQ</sequence>
<dbReference type="Proteomes" id="UP000002212">
    <property type="component" value="Plasmid pROB01"/>
</dbReference>
<evidence type="ECO:0000313" key="2">
    <source>
        <dbReference type="EMBL" id="BAH55750.1"/>
    </source>
</evidence>
<geneLocation type="plasmid" evidence="2 3">
    <name>pROB01</name>
</geneLocation>
<proteinExistence type="predicted"/>
<dbReference type="EMBL" id="AP011116">
    <property type="protein sequence ID" value="BAH55750.1"/>
    <property type="molecule type" value="Genomic_DNA"/>
</dbReference>
<organism evidence="2 3">
    <name type="scientific">Rhodococcus opacus (strain B4)</name>
    <dbReference type="NCBI Taxonomy" id="632772"/>
    <lineage>
        <taxon>Bacteria</taxon>
        <taxon>Bacillati</taxon>
        <taxon>Actinomycetota</taxon>
        <taxon>Actinomycetes</taxon>
        <taxon>Mycobacteriales</taxon>
        <taxon>Nocardiaceae</taxon>
        <taxon>Rhodococcus</taxon>
    </lineage>
</organism>
<accession>C1BD06</accession>
<feature type="region of interest" description="Disordered" evidence="1">
    <location>
        <begin position="1"/>
        <end position="38"/>
    </location>
</feature>
<dbReference type="PATRIC" id="fig|632772.20.peg.7985"/>
<dbReference type="HOGENOM" id="CLU_2882992_0_0_11"/>
<reference evidence="2 3" key="1">
    <citation type="submission" date="2009-03" db="EMBL/GenBank/DDBJ databases">
        <title>Comparison of the complete genome sequences of Rhodococcus erythropolis PR4 and Rhodococcus opacus B4.</title>
        <authorList>
            <person name="Takarada H."/>
            <person name="Sekine M."/>
            <person name="Hosoyama A."/>
            <person name="Yamada R."/>
            <person name="Fujisawa T."/>
            <person name="Omata S."/>
            <person name="Shimizu A."/>
            <person name="Tsukatani N."/>
            <person name="Tanikawa S."/>
            <person name="Fujita N."/>
            <person name="Harayama S."/>
        </authorList>
    </citation>
    <scope>NUCLEOTIDE SEQUENCE [LARGE SCALE GENOMIC DNA]</scope>
    <source>
        <strain evidence="2 3">B4</strain>
        <plasmid evidence="2 3">pROB01</plasmid>
    </source>
</reference>
<keyword evidence="2" id="KW-0614">Plasmid</keyword>
<gene>
    <name evidence="2" type="ordered locus">ROP_pROB01-02510</name>
</gene>